<dbReference type="InterPro" id="IPR013325">
    <property type="entry name" value="RNA_pol_sigma_r2"/>
</dbReference>
<accession>A0A1H8QDK9</accession>
<reference evidence="3 4" key="1">
    <citation type="submission" date="2016-10" db="EMBL/GenBank/DDBJ databases">
        <authorList>
            <person name="de Groot N.N."/>
        </authorList>
    </citation>
    <scope>NUCLEOTIDE SEQUENCE [LARGE SCALE GENOMIC DNA]</scope>
    <source>
        <strain evidence="3 4">DSM 13305</strain>
    </source>
</reference>
<sequence length="204" mass="23689">MLTHCFDSSGMILDDEFNRLVRKFKKLIYAHAHRYYLPGGDVDDLYQWGLLGLYKAVLRYEENGKYDFDVIAIINIKNMMKSAIKTANRNKHKAANTACSLYHTGDDAVPENGIKLVDRLVLEEYVDDPLDLVTDKEAVSKIMNYIDTHLSYNERTIFKLYITGYKQRHISQELNFDPKVVDNAIQRARKKLCKHLQVLQSHSM</sequence>
<dbReference type="RefSeq" id="WP_091743965.1">
    <property type="nucleotide sequence ID" value="NZ_FODY01000002.1"/>
</dbReference>
<proteinExistence type="predicted"/>
<organism evidence="3 4">
    <name type="scientific">Propionispora vibrioides</name>
    <dbReference type="NCBI Taxonomy" id="112903"/>
    <lineage>
        <taxon>Bacteria</taxon>
        <taxon>Bacillati</taxon>
        <taxon>Bacillota</taxon>
        <taxon>Negativicutes</taxon>
        <taxon>Selenomonadales</taxon>
        <taxon>Sporomusaceae</taxon>
        <taxon>Propionispora</taxon>
    </lineage>
</organism>
<dbReference type="Proteomes" id="UP000198847">
    <property type="component" value="Unassembled WGS sequence"/>
</dbReference>
<dbReference type="Gene3D" id="1.10.10.10">
    <property type="entry name" value="Winged helix-like DNA-binding domain superfamily/Winged helix DNA-binding domain"/>
    <property type="match status" value="1"/>
</dbReference>
<protein>
    <submittedName>
        <fullName evidence="3">RNA polymerase sporulation-specific sigma factor</fullName>
    </submittedName>
</protein>
<dbReference type="Pfam" id="PF04542">
    <property type="entry name" value="Sigma70_r2"/>
    <property type="match status" value="1"/>
</dbReference>
<dbReference type="GO" id="GO:0003677">
    <property type="term" value="F:DNA binding"/>
    <property type="evidence" value="ECO:0007669"/>
    <property type="project" value="InterPro"/>
</dbReference>
<dbReference type="STRING" id="112903.SAMN04490178_102267"/>
<dbReference type="InterPro" id="IPR014284">
    <property type="entry name" value="RNA_pol_sigma-70_dom"/>
</dbReference>
<dbReference type="EMBL" id="FODY01000002">
    <property type="protein sequence ID" value="SEO51974.1"/>
    <property type="molecule type" value="Genomic_DNA"/>
</dbReference>
<dbReference type="Gene3D" id="1.20.120.1810">
    <property type="match status" value="1"/>
</dbReference>
<feature type="domain" description="RNA polymerase sigma factor 70 region 4 type 2" evidence="2">
    <location>
        <begin position="149"/>
        <end position="192"/>
    </location>
</feature>
<evidence type="ECO:0000313" key="3">
    <source>
        <dbReference type="EMBL" id="SEO51974.1"/>
    </source>
</evidence>
<gene>
    <name evidence="3" type="ORF">SAMN04490178_102267</name>
</gene>
<dbReference type="AlphaFoldDB" id="A0A1H8QDK9"/>
<dbReference type="GO" id="GO:0006352">
    <property type="term" value="P:DNA-templated transcription initiation"/>
    <property type="evidence" value="ECO:0007669"/>
    <property type="project" value="InterPro"/>
</dbReference>
<dbReference type="InterPro" id="IPR013249">
    <property type="entry name" value="RNA_pol_sigma70_r4_t2"/>
</dbReference>
<dbReference type="GO" id="GO:0016987">
    <property type="term" value="F:sigma factor activity"/>
    <property type="evidence" value="ECO:0007669"/>
    <property type="project" value="InterPro"/>
</dbReference>
<dbReference type="SUPFAM" id="SSF88946">
    <property type="entry name" value="Sigma2 domain of RNA polymerase sigma factors"/>
    <property type="match status" value="1"/>
</dbReference>
<evidence type="ECO:0000259" key="2">
    <source>
        <dbReference type="Pfam" id="PF08281"/>
    </source>
</evidence>
<evidence type="ECO:0000313" key="4">
    <source>
        <dbReference type="Proteomes" id="UP000198847"/>
    </source>
</evidence>
<feature type="domain" description="RNA polymerase sigma-70 region 2" evidence="1">
    <location>
        <begin position="20"/>
        <end position="89"/>
    </location>
</feature>
<dbReference type="InterPro" id="IPR036388">
    <property type="entry name" value="WH-like_DNA-bd_sf"/>
</dbReference>
<dbReference type="Pfam" id="PF08281">
    <property type="entry name" value="Sigma70_r4_2"/>
    <property type="match status" value="1"/>
</dbReference>
<dbReference type="InterPro" id="IPR013324">
    <property type="entry name" value="RNA_pol_sigma_r3/r4-like"/>
</dbReference>
<keyword evidence="4" id="KW-1185">Reference proteome</keyword>
<dbReference type="NCBIfam" id="TIGR02937">
    <property type="entry name" value="sigma70-ECF"/>
    <property type="match status" value="1"/>
</dbReference>
<dbReference type="InterPro" id="IPR007627">
    <property type="entry name" value="RNA_pol_sigma70_r2"/>
</dbReference>
<dbReference type="SUPFAM" id="SSF88659">
    <property type="entry name" value="Sigma3 and sigma4 domains of RNA polymerase sigma factors"/>
    <property type="match status" value="1"/>
</dbReference>
<dbReference type="OrthoDB" id="9783788at2"/>
<name>A0A1H8QDK9_9FIRM</name>
<evidence type="ECO:0000259" key="1">
    <source>
        <dbReference type="Pfam" id="PF04542"/>
    </source>
</evidence>